<dbReference type="Pfam" id="PF03364">
    <property type="entry name" value="Polyketide_cyc"/>
    <property type="match status" value="1"/>
</dbReference>
<dbReference type="InterPro" id="IPR047137">
    <property type="entry name" value="ORF3"/>
</dbReference>
<dbReference type="PANTHER" id="PTHR33824:SF7">
    <property type="entry name" value="POLYKETIDE CYCLASE_DEHYDRASE AND LIPID TRANSPORT SUPERFAMILY PROTEIN"/>
    <property type="match status" value="1"/>
</dbReference>
<dbReference type="Gene3D" id="3.30.530.20">
    <property type="match status" value="1"/>
</dbReference>
<dbReference type="OrthoDB" id="9797595at2"/>
<organism evidence="4 5">
    <name type="scientific">Pedobacter polaris</name>
    <dbReference type="NCBI Taxonomy" id="2571273"/>
    <lineage>
        <taxon>Bacteria</taxon>
        <taxon>Pseudomonadati</taxon>
        <taxon>Bacteroidota</taxon>
        <taxon>Sphingobacteriia</taxon>
        <taxon>Sphingobacteriales</taxon>
        <taxon>Sphingobacteriaceae</taxon>
        <taxon>Pedobacter</taxon>
    </lineage>
</organism>
<dbReference type="Pfam" id="PF11127">
    <property type="entry name" value="YgaP-like_TM"/>
    <property type="match status" value="1"/>
</dbReference>
<feature type="domain" description="Inner membrane protein YgaP-like transmembrane" evidence="3">
    <location>
        <begin position="24"/>
        <end position="87"/>
    </location>
</feature>
<evidence type="ECO:0000259" key="3">
    <source>
        <dbReference type="Pfam" id="PF11127"/>
    </source>
</evidence>
<dbReference type="InterPro" id="IPR021309">
    <property type="entry name" value="YgaP-like_TM"/>
</dbReference>
<dbReference type="InterPro" id="IPR023393">
    <property type="entry name" value="START-like_dom_sf"/>
</dbReference>
<evidence type="ECO:0000313" key="4">
    <source>
        <dbReference type="EMBL" id="TKC10943.1"/>
    </source>
</evidence>
<name>A0A4U1CT31_9SPHI</name>
<dbReference type="Proteomes" id="UP000309488">
    <property type="component" value="Unassembled WGS sequence"/>
</dbReference>
<comment type="similarity">
    <text evidence="1">Belongs to the ribosome association toxin RatA family.</text>
</comment>
<dbReference type="CDD" id="cd07817">
    <property type="entry name" value="SRPBCC_8"/>
    <property type="match status" value="1"/>
</dbReference>
<protein>
    <submittedName>
        <fullName evidence="4">DUF2892 domain-containing protein</fullName>
    </submittedName>
</protein>
<evidence type="ECO:0000259" key="2">
    <source>
        <dbReference type="Pfam" id="PF03364"/>
    </source>
</evidence>
<dbReference type="EMBL" id="SWBR01000002">
    <property type="protein sequence ID" value="TKC10943.1"/>
    <property type="molecule type" value="Genomic_DNA"/>
</dbReference>
<gene>
    <name evidence="4" type="ORF">FA048_10095</name>
</gene>
<accession>A0A4U1CT31</accession>
<evidence type="ECO:0000313" key="5">
    <source>
        <dbReference type="Proteomes" id="UP000309488"/>
    </source>
</evidence>
<comment type="caution">
    <text evidence="4">The sequence shown here is derived from an EMBL/GenBank/DDBJ whole genome shotgun (WGS) entry which is preliminary data.</text>
</comment>
<keyword evidence="5" id="KW-1185">Reference proteome</keyword>
<dbReference type="SUPFAM" id="SSF55961">
    <property type="entry name" value="Bet v1-like"/>
    <property type="match status" value="1"/>
</dbReference>
<sequence length="247" mass="27455">MDTKFVQNIISGIKEIDLKPSGEKNIDTGERALSLIMDSYLLYKSLKSITRHPLIGIQGAAASGLLIYRGATGVCPVYKKLDIDTTDPQAINISETITVNASREKVYAFWRELSNLPKFMQHLKEVTETSDTESHWIANTPGNLIPLSWNAEITHEETGSYLGWQSTEGSMVENAGKVEFTDTLNSIGTQLHIEINYFPPAGSVGRGIASLFNGMFEKMIRADIQNFKAYAEQADFRAYAGLSMEEY</sequence>
<dbReference type="PANTHER" id="PTHR33824">
    <property type="entry name" value="POLYKETIDE CYCLASE/DEHYDRASE AND LIPID TRANSPORT SUPERFAMILY PROTEIN"/>
    <property type="match status" value="1"/>
</dbReference>
<proteinExistence type="inferred from homology"/>
<feature type="domain" description="Coenzyme Q-binding protein COQ10 START" evidence="2">
    <location>
        <begin position="99"/>
        <end position="222"/>
    </location>
</feature>
<reference evidence="4 5" key="1">
    <citation type="submission" date="2019-04" db="EMBL/GenBank/DDBJ databases">
        <title>Pedobacter sp. RP-3-22 sp. nov., isolated from Arctic soil.</title>
        <authorList>
            <person name="Dahal R.H."/>
            <person name="Kim D.-U."/>
        </authorList>
    </citation>
    <scope>NUCLEOTIDE SEQUENCE [LARGE SCALE GENOMIC DNA]</scope>
    <source>
        <strain evidence="4 5">RP-3-22</strain>
    </source>
</reference>
<dbReference type="InterPro" id="IPR005031">
    <property type="entry name" value="COQ10_START"/>
</dbReference>
<dbReference type="AlphaFoldDB" id="A0A4U1CT31"/>
<evidence type="ECO:0000256" key="1">
    <source>
        <dbReference type="ARBA" id="ARBA00008918"/>
    </source>
</evidence>